<evidence type="ECO:0000313" key="9">
    <source>
        <dbReference type="Proteomes" id="UP000184327"/>
    </source>
</evidence>
<name>A0A1M4TZH7_9BURK</name>
<sequence>MLKIYRILILTAVSGSALLLATGCGQRGPLYLPEEASPPRLVEPAQSPDAATQQAPATGSAS</sequence>
<evidence type="ECO:0000256" key="2">
    <source>
        <dbReference type="ARBA" id="ARBA00022729"/>
    </source>
</evidence>
<evidence type="ECO:0000256" key="1">
    <source>
        <dbReference type="ARBA" id="ARBA00004459"/>
    </source>
</evidence>
<dbReference type="NCBIfam" id="NF047847">
    <property type="entry name" value="SS_mature_LptM"/>
    <property type="match status" value="1"/>
</dbReference>
<accession>A0A1M4TZH7</accession>
<keyword evidence="3" id="KW-0472">Membrane</keyword>
<organism evidence="8 9">
    <name type="scientific">Lampropedia hyalina DSM 16112</name>
    <dbReference type="NCBI Taxonomy" id="1122156"/>
    <lineage>
        <taxon>Bacteria</taxon>
        <taxon>Pseudomonadati</taxon>
        <taxon>Pseudomonadota</taxon>
        <taxon>Betaproteobacteria</taxon>
        <taxon>Burkholderiales</taxon>
        <taxon>Comamonadaceae</taxon>
        <taxon>Lampropedia</taxon>
    </lineage>
</organism>
<evidence type="ECO:0000256" key="6">
    <source>
        <dbReference type="ARBA" id="ARBA00023288"/>
    </source>
</evidence>
<protein>
    <recommendedName>
        <fullName evidence="10">Lipoprotein-attachment site-containing protein</fullName>
    </recommendedName>
</protein>
<keyword evidence="4" id="KW-0564">Palmitate</keyword>
<keyword evidence="2" id="KW-0732">Signal</keyword>
<dbReference type="Proteomes" id="UP000184327">
    <property type="component" value="Unassembled WGS sequence"/>
</dbReference>
<dbReference type="STRING" id="1122156.SAMN02745117_00390"/>
<gene>
    <name evidence="8" type="ORF">SAMN02745117_00390</name>
</gene>
<reference evidence="8 9" key="1">
    <citation type="submission" date="2016-11" db="EMBL/GenBank/DDBJ databases">
        <authorList>
            <person name="Jaros S."/>
            <person name="Januszkiewicz K."/>
            <person name="Wedrychowicz H."/>
        </authorList>
    </citation>
    <scope>NUCLEOTIDE SEQUENCE [LARGE SCALE GENOMIC DNA]</scope>
    <source>
        <strain evidence="8 9">DSM 16112</strain>
    </source>
</reference>
<keyword evidence="5" id="KW-0998">Cell outer membrane</keyword>
<evidence type="ECO:0000256" key="7">
    <source>
        <dbReference type="SAM" id="MobiDB-lite"/>
    </source>
</evidence>
<evidence type="ECO:0000256" key="5">
    <source>
        <dbReference type="ARBA" id="ARBA00023237"/>
    </source>
</evidence>
<keyword evidence="9" id="KW-1185">Reference proteome</keyword>
<dbReference type="InterPro" id="IPR032831">
    <property type="entry name" value="LptM_cons"/>
</dbReference>
<evidence type="ECO:0000313" key="8">
    <source>
        <dbReference type="EMBL" id="SHE49747.1"/>
    </source>
</evidence>
<keyword evidence="6" id="KW-0449">Lipoprotein</keyword>
<dbReference type="EMBL" id="FQUZ01000003">
    <property type="protein sequence ID" value="SHE49747.1"/>
    <property type="molecule type" value="Genomic_DNA"/>
</dbReference>
<feature type="compositionally biased region" description="Polar residues" evidence="7">
    <location>
        <begin position="49"/>
        <end position="62"/>
    </location>
</feature>
<dbReference type="PROSITE" id="PS51257">
    <property type="entry name" value="PROKAR_LIPOPROTEIN"/>
    <property type="match status" value="1"/>
</dbReference>
<dbReference type="AlphaFoldDB" id="A0A1M4TZH7"/>
<proteinExistence type="predicted"/>
<evidence type="ECO:0000256" key="4">
    <source>
        <dbReference type="ARBA" id="ARBA00023139"/>
    </source>
</evidence>
<dbReference type="RefSeq" id="WP_073354081.1">
    <property type="nucleotide sequence ID" value="NZ_FQUZ01000003.1"/>
</dbReference>
<evidence type="ECO:0000256" key="3">
    <source>
        <dbReference type="ARBA" id="ARBA00023136"/>
    </source>
</evidence>
<evidence type="ECO:0008006" key="10">
    <source>
        <dbReference type="Google" id="ProtNLM"/>
    </source>
</evidence>
<comment type="subcellular location">
    <subcellularLocation>
        <location evidence="1">Cell outer membrane</location>
        <topology evidence="1">Lipid-anchor</topology>
    </subcellularLocation>
</comment>
<dbReference type="OrthoDB" id="8550022at2"/>
<feature type="region of interest" description="Disordered" evidence="7">
    <location>
        <begin position="31"/>
        <end position="62"/>
    </location>
</feature>